<accession>D3P8Q3</accession>
<feature type="domain" description="NAD/GMP synthase" evidence="1">
    <location>
        <begin position="9"/>
        <end position="65"/>
    </location>
</feature>
<dbReference type="OrthoDB" id="9776919at2"/>
<dbReference type="GO" id="GO:0006163">
    <property type="term" value="P:purine nucleotide metabolic process"/>
    <property type="evidence" value="ECO:0007669"/>
    <property type="project" value="UniProtKB-ARBA"/>
</dbReference>
<dbReference type="eggNOG" id="COG1606">
    <property type="taxonomic scope" value="Bacteria"/>
</dbReference>
<dbReference type="HOGENOM" id="CLU_061181_3_1_0"/>
<dbReference type="InterPro" id="IPR022310">
    <property type="entry name" value="NAD/GMP_synthase"/>
</dbReference>
<gene>
    <name evidence="2" type="ordered locus">DEFDS_1637</name>
</gene>
<dbReference type="RefSeq" id="WP_013008339.1">
    <property type="nucleotide sequence ID" value="NC_013939.1"/>
</dbReference>
<organism evidence="2 3">
    <name type="scientific">Deferribacter desulfuricans (strain DSM 14783 / JCM 11476 / NBRC 101012 / SSM1)</name>
    <dbReference type="NCBI Taxonomy" id="639282"/>
    <lineage>
        <taxon>Bacteria</taxon>
        <taxon>Pseudomonadati</taxon>
        <taxon>Deferribacterota</taxon>
        <taxon>Deferribacteres</taxon>
        <taxon>Deferribacterales</taxon>
        <taxon>Deferribacteraceae</taxon>
        <taxon>Deferribacter</taxon>
    </lineage>
</organism>
<dbReference type="EMBL" id="AP011529">
    <property type="protein sequence ID" value="BAI81093.1"/>
    <property type="molecule type" value="Genomic_DNA"/>
</dbReference>
<dbReference type="SUPFAM" id="SSF52402">
    <property type="entry name" value="Adenine nucleotide alpha hydrolases-like"/>
    <property type="match status" value="1"/>
</dbReference>
<dbReference type="PANTHER" id="PTHR43169:SF4">
    <property type="entry name" value="ATPASE, PP-LOOP SUPERFAMILY-RELATED"/>
    <property type="match status" value="1"/>
</dbReference>
<evidence type="ECO:0000313" key="2">
    <source>
        <dbReference type="EMBL" id="BAI81093.1"/>
    </source>
</evidence>
<reference evidence="2 3" key="1">
    <citation type="journal article" date="2010" name="DNA Res.">
        <title>Bacterial lifestyle in a deep-sea hydrothermal vent chimney revealed by the genome sequence of the thermophilic bacterium Deferribacter desulfuricans SSM1.</title>
        <authorList>
            <person name="Takaki Y."/>
            <person name="Shimamura S."/>
            <person name="Nakagawa S."/>
            <person name="Fukuhara Y."/>
            <person name="Horikawa H."/>
            <person name="Ankai A."/>
            <person name="Harada T."/>
            <person name="Hosoyama A."/>
            <person name="Oguchi A."/>
            <person name="Fukui S."/>
            <person name="Fujita N."/>
            <person name="Takami H."/>
            <person name="Takai K."/>
        </authorList>
    </citation>
    <scope>NUCLEOTIDE SEQUENCE [LARGE SCALE GENOMIC DNA]</scope>
    <source>
        <strain evidence="3">DSM 14783 / JCM 11476 / NBRC 101012 / SSM1</strain>
    </source>
</reference>
<protein>
    <recommendedName>
        <fullName evidence="1">NAD/GMP synthase domain-containing protein</fullName>
    </recommendedName>
</protein>
<dbReference type="Pfam" id="PF02540">
    <property type="entry name" value="NAD_synthase"/>
    <property type="match status" value="1"/>
</dbReference>
<evidence type="ECO:0000313" key="3">
    <source>
        <dbReference type="Proteomes" id="UP000001520"/>
    </source>
</evidence>
<dbReference type="PANTHER" id="PTHR43169">
    <property type="entry name" value="EXSB FAMILY PROTEIN"/>
    <property type="match status" value="1"/>
</dbReference>
<sequence>MNIETYFKRFKSAIVALSGGADSAVVLQLATNFLGKGNVVAATCVNLNMFTYEINLAYKIASLLDVSWKPFYSKLAKNLFNSDSEKCFYCKNNIMEELIKIKKELDMDVIFDGTNFDDLNDFRPGLKALKMYDIKSPLLENGLGKDFVKEAIKKSILSKIDFHTQSCIATRIKANGANHKIMRKIEIAEDRLRNNFPDIRVRYFGDYLKVEFKGFENSKIDNQQEITKVLSEVFCNKKIIF</sequence>
<dbReference type="InterPro" id="IPR052188">
    <property type="entry name" value="Ni-pincer_cofactor_biosynth"/>
</dbReference>
<evidence type="ECO:0000259" key="1">
    <source>
        <dbReference type="Pfam" id="PF02540"/>
    </source>
</evidence>
<name>D3P8Q3_DEFDS</name>
<dbReference type="InterPro" id="IPR014729">
    <property type="entry name" value="Rossmann-like_a/b/a_fold"/>
</dbReference>
<proteinExistence type="predicted"/>
<dbReference type="KEGG" id="ddf:DEFDS_1637"/>
<keyword evidence="3" id="KW-1185">Reference proteome</keyword>
<dbReference type="Proteomes" id="UP000001520">
    <property type="component" value="Chromosome"/>
</dbReference>
<dbReference type="STRING" id="639282.DEFDS_1637"/>
<dbReference type="AlphaFoldDB" id="D3P8Q3"/>
<dbReference type="Gene3D" id="3.40.50.620">
    <property type="entry name" value="HUPs"/>
    <property type="match status" value="1"/>
</dbReference>